<dbReference type="InterPro" id="IPR009057">
    <property type="entry name" value="Homeodomain-like_sf"/>
</dbReference>
<keyword evidence="2" id="KW-0804">Transcription</keyword>
<dbReference type="Pfam" id="PF12833">
    <property type="entry name" value="HTH_18"/>
    <property type="match status" value="1"/>
</dbReference>
<accession>A0A347TN33</accession>
<keyword evidence="6" id="KW-1185">Reference proteome</keyword>
<evidence type="ECO:0000256" key="1">
    <source>
        <dbReference type="ARBA" id="ARBA00023015"/>
    </source>
</evidence>
<dbReference type="SUPFAM" id="SSF46689">
    <property type="entry name" value="Homeodomain-like"/>
    <property type="match status" value="1"/>
</dbReference>
<dbReference type="Gene3D" id="1.10.10.60">
    <property type="entry name" value="Homeodomain-like"/>
    <property type="match status" value="1"/>
</dbReference>
<dbReference type="SMART" id="SM00342">
    <property type="entry name" value="HTH_ARAC"/>
    <property type="match status" value="1"/>
</dbReference>
<dbReference type="RefSeq" id="WP_099310445.1">
    <property type="nucleotide sequence ID" value="NZ_CP032101.1"/>
</dbReference>
<evidence type="ECO:0000313" key="7">
    <source>
        <dbReference type="Proteomes" id="UP000264693"/>
    </source>
</evidence>
<protein>
    <submittedName>
        <fullName evidence="4">Transcriptional regulator, AraC family</fullName>
    </submittedName>
</protein>
<dbReference type="EMBL" id="CP032101">
    <property type="protein sequence ID" value="AXX88011.1"/>
    <property type="molecule type" value="Genomic_DNA"/>
</dbReference>
<reference evidence="5" key="2">
    <citation type="submission" date="2017-09" db="EMBL/GenBank/DDBJ databases">
        <authorList>
            <person name="Perez-Cataluna A."/>
            <person name="Figueras M.J."/>
            <person name="Salas-Masso N."/>
        </authorList>
    </citation>
    <scope>NUCLEOTIDE SEQUENCE</scope>
    <source>
        <strain evidence="5">CECT 7727</strain>
    </source>
</reference>
<dbReference type="GO" id="GO:0043565">
    <property type="term" value="F:sequence-specific DNA binding"/>
    <property type="evidence" value="ECO:0007669"/>
    <property type="project" value="InterPro"/>
</dbReference>
<sequence>MTKTITFENIEEINQQNSINSNIFEIPKNLANGEISIIPITKGLYFHKFHIDVKEDFIIENKFESTLFSFSAFLNGEINYENKDFKIKKTFKPNHLAVSALNQENGKSFYKKGSSLKIINIVATNQFIKNQILQEDNSNLNTIIENLNKKPFFEFIKDSPCTFDTLNTLNTIFNTTYNNKLDNLLLQSQTLELLYNWFNSINKDDKKGIPNIEKEYLNKVLLYIDTHLFEDMSLKELAKVASTNETKLQENFKLQYNSTVFAYIINKKLEEAKKLLETNNYSINEISKLIGYKHQSNFTTAFFKRFNISPKKFIKNKEFYF</sequence>
<dbReference type="PANTHER" id="PTHR47893:SF1">
    <property type="entry name" value="REGULATORY PROTEIN PCHR"/>
    <property type="match status" value="1"/>
</dbReference>
<dbReference type="AlphaFoldDB" id="A0A347TN33"/>
<dbReference type="KEGG" id="amar:AMRN_2299"/>
<dbReference type="Proteomes" id="UP000264693">
    <property type="component" value="Chromosome"/>
</dbReference>
<dbReference type="PROSITE" id="PS01124">
    <property type="entry name" value="HTH_ARAC_FAMILY_2"/>
    <property type="match status" value="1"/>
</dbReference>
<proteinExistence type="predicted"/>
<evidence type="ECO:0000256" key="2">
    <source>
        <dbReference type="ARBA" id="ARBA00023163"/>
    </source>
</evidence>
<organism evidence="4 7">
    <name type="scientific">Malaciobacter marinus</name>
    <dbReference type="NCBI Taxonomy" id="505249"/>
    <lineage>
        <taxon>Bacteria</taxon>
        <taxon>Pseudomonadati</taxon>
        <taxon>Campylobacterota</taxon>
        <taxon>Epsilonproteobacteria</taxon>
        <taxon>Campylobacterales</taxon>
        <taxon>Arcobacteraceae</taxon>
        <taxon>Malaciobacter</taxon>
    </lineage>
</organism>
<feature type="domain" description="HTH araC/xylS-type" evidence="3">
    <location>
        <begin position="218"/>
        <end position="316"/>
    </location>
</feature>
<reference evidence="6" key="1">
    <citation type="submission" date="2017-09" db="EMBL/GenBank/DDBJ databases">
        <title>Arcobacter canalis sp. nov., a new species isolated from a water canal contaminated with urban sewage.</title>
        <authorList>
            <person name="Perez-Cataluna A."/>
            <person name="Salas-Masso N."/>
            <person name="Figueras M.J."/>
        </authorList>
    </citation>
    <scope>NUCLEOTIDE SEQUENCE [LARGE SCALE GENOMIC DNA]</scope>
    <source>
        <strain evidence="6">CECT 7727</strain>
    </source>
</reference>
<evidence type="ECO:0000313" key="5">
    <source>
        <dbReference type="EMBL" id="PHO16060.1"/>
    </source>
</evidence>
<evidence type="ECO:0000259" key="3">
    <source>
        <dbReference type="PROSITE" id="PS01124"/>
    </source>
</evidence>
<dbReference type="Proteomes" id="UP000224740">
    <property type="component" value="Unassembled WGS sequence"/>
</dbReference>
<dbReference type="EMBL" id="NXAO01000015">
    <property type="protein sequence ID" value="PHO16060.1"/>
    <property type="molecule type" value="Genomic_DNA"/>
</dbReference>
<dbReference type="PANTHER" id="PTHR47893">
    <property type="entry name" value="REGULATORY PROTEIN PCHR"/>
    <property type="match status" value="1"/>
</dbReference>
<evidence type="ECO:0000313" key="4">
    <source>
        <dbReference type="EMBL" id="AXX88011.1"/>
    </source>
</evidence>
<evidence type="ECO:0000313" key="6">
    <source>
        <dbReference type="Proteomes" id="UP000224740"/>
    </source>
</evidence>
<reference evidence="4 7" key="3">
    <citation type="submission" date="2018-08" db="EMBL/GenBank/DDBJ databases">
        <title>Complete genome of the Arcobacter marinus type strain JCM 15502.</title>
        <authorList>
            <person name="Miller W.G."/>
            <person name="Yee E."/>
            <person name="Huynh S."/>
            <person name="Parker C.T."/>
        </authorList>
    </citation>
    <scope>NUCLEOTIDE SEQUENCE [LARGE SCALE GENOMIC DNA]</scope>
    <source>
        <strain evidence="4 7">JCM 15502</strain>
    </source>
</reference>
<name>A0A347TN33_9BACT</name>
<dbReference type="GO" id="GO:0003700">
    <property type="term" value="F:DNA-binding transcription factor activity"/>
    <property type="evidence" value="ECO:0007669"/>
    <property type="project" value="InterPro"/>
</dbReference>
<gene>
    <name evidence="4" type="ORF">AMRN_2299</name>
    <name evidence="5" type="ORF">CPH92_03770</name>
</gene>
<dbReference type="InterPro" id="IPR018060">
    <property type="entry name" value="HTH_AraC"/>
</dbReference>
<dbReference type="InterPro" id="IPR053142">
    <property type="entry name" value="PchR_regulatory_protein"/>
</dbReference>
<keyword evidence="1" id="KW-0805">Transcription regulation</keyword>